<dbReference type="AlphaFoldDB" id="Q8FR31"/>
<feature type="transmembrane region" description="Helical" evidence="2">
    <location>
        <begin position="60"/>
        <end position="90"/>
    </location>
</feature>
<dbReference type="Pfam" id="PF19877">
    <property type="entry name" value="DUF6350"/>
    <property type="match status" value="1"/>
</dbReference>
<evidence type="ECO:0000313" key="3">
    <source>
        <dbReference type="EMBL" id="BAC17745.1"/>
    </source>
</evidence>
<dbReference type="InterPro" id="IPR045931">
    <property type="entry name" value="DUF6350"/>
</dbReference>
<feature type="transmembrane region" description="Helical" evidence="2">
    <location>
        <begin position="378"/>
        <end position="401"/>
    </location>
</feature>
<dbReference type="Proteomes" id="UP000001409">
    <property type="component" value="Chromosome"/>
</dbReference>
<feature type="transmembrane region" description="Helical" evidence="2">
    <location>
        <begin position="319"/>
        <end position="339"/>
    </location>
</feature>
<dbReference type="KEGG" id="cef:CE0935"/>
<dbReference type="HOGENOM" id="CLU_020665_0_0_11"/>
<keyword evidence="2" id="KW-0472">Membrane</keyword>
<dbReference type="eggNOG" id="ENOG5033EIZ">
    <property type="taxonomic scope" value="Bacteria"/>
</dbReference>
<organism evidence="3 4">
    <name type="scientific">Corynebacterium efficiens (strain DSM 44549 / YS-314 / AJ 12310 / JCM 11189 / NBRC 100395)</name>
    <dbReference type="NCBI Taxonomy" id="196164"/>
    <lineage>
        <taxon>Bacteria</taxon>
        <taxon>Bacillati</taxon>
        <taxon>Actinomycetota</taxon>
        <taxon>Actinomycetes</taxon>
        <taxon>Mycobacteriales</taxon>
        <taxon>Corynebacteriaceae</taxon>
        <taxon>Corynebacterium</taxon>
    </lineage>
</organism>
<keyword evidence="2" id="KW-1133">Transmembrane helix</keyword>
<reference evidence="3 4" key="1">
    <citation type="journal article" date="2003" name="Genome Res.">
        <title>Comparative complete genome sequence analysis of the amino acid replacements responsible for the thermostability of Corynebacterium efficiens.</title>
        <authorList>
            <person name="Nishio Y."/>
            <person name="Nakamura Y."/>
            <person name="Kawarabayasi Y."/>
            <person name="Usuda Y."/>
            <person name="Kimura E."/>
            <person name="Sugimoto S."/>
            <person name="Matsui K."/>
            <person name="Yamagishi A."/>
            <person name="Kikuchi H."/>
            <person name="Ikeo K."/>
            <person name="Gojobori T."/>
        </authorList>
    </citation>
    <scope>NUCLEOTIDE SEQUENCE [LARGE SCALE GENOMIC DNA]</scope>
    <source>
        <strain evidence="4">DSM 44549 / YS-314 / AJ 12310 / JCM 11189 / NBRC 100395</strain>
    </source>
</reference>
<feature type="transmembrane region" description="Helical" evidence="2">
    <location>
        <begin position="110"/>
        <end position="131"/>
    </location>
</feature>
<feature type="compositionally biased region" description="Acidic residues" evidence="1">
    <location>
        <begin position="517"/>
        <end position="535"/>
    </location>
</feature>
<feature type="compositionally biased region" description="Acidic residues" evidence="1">
    <location>
        <begin position="426"/>
        <end position="441"/>
    </location>
</feature>
<feature type="region of interest" description="Disordered" evidence="1">
    <location>
        <begin position="422"/>
        <end position="565"/>
    </location>
</feature>
<dbReference type="EMBL" id="BA000035">
    <property type="protein sequence ID" value="BAC17745.1"/>
    <property type="molecule type" value="Genomic_DNA"/>
</dbReference>
<protein>
    <submittedName>
        <fullName evidence="3">Uncharacterized protein</fullName>
    </submittedName>
</protein>
<proteinExistence type="predicted"/>
<feature type="compositionally biased region" description="Acidic residues" evidence="1">
    <location>
        <begin position="457"/>
        <end position="469"/>
    </location>
</feature>
<feature type="transmembrane region" description="Helical" evidence="2">
    <location>
        <begin position="183"/>
        <end position="203"/>
    </location>
</feature>
<evidence type="ECO:0000256" key="2">
    <source>
        <dbReference type="SAM" id="Phobius"/>
    </source>
</evidence>
<feature type="region of interest" description="Disordered" evidence="1">
    <location>
        <begin position="18"/>
        <end position="49"/>
    </location>
</feature>
<evidence type="ECO:0000256" key="1">
    <source>
        <dbReference type="SAM" id="MobiDB-lite"/>
    </source>
</evidence>
<feature type="transmembrane region" description="Helical" evidence="2">
    <location>
        <begin position="264"/>
        <end position="287"/>
    </location>
</feature>
<sequence>MPPTFFATGVAQLITMSKNNSPQKRPASVRRRRPKPQNPPPAPATTGTTSRVRRLLPSVLIPHGIAVLLVIVSAVAVLLFSASSMVALPATIAQLWLALNMSPVAGSGEVVGVLPLVPGMVLVWAVARRVYNSVKKKASIADLAVLTTLVLLVPLALAGVASLMLRDASAVLEVDAPPAPVMIGRVLLVHLIALVLGMGPRLWRALIRRYGGPPWVVDAAIQALRFLSAYAVVALVVVIVMIVVNHRVFLQTLTGYEGGGAVPALLVLSLLYLPNIVIYAMGVLAGAPLHFGDGLVSLFSVTLVPLPPLPALASVPSVAPEWAVVLLLIPATVAVWVCLRTPLRLPVTLVSAVITAVFFLIAAVLAGGHLGVYGRVGLALLPAAGLMFLYPAVAVLLITGIDRIRAGIRRPAAAPPAAVPVAATGLDDEPPAPDGDTDDPDASPVETDGDSGQIVENDADTETYIEEGDEQRADGESVEAAGEADAGPEDGESTEVVASTEATDAPVTSEESGAAADGEDGEASEDREDSEDNDPQDAAMPETGDLPDPEDGRPGTDDGSRPHGH</sequence>
<feature type="compositionally biased region" description="Basic and acidic residues" evidence="1">
    <location>
        <begin position="550"/>
        <end position="565"/>
    </location>
</feature>
<keyword evidence="4" id="KW-1185">Reference proteome</keyword>
<name>Q8FR31_COREF</name>
<keyword evidence="2" id="KW-0812">Transmembrane</keyword>
<accession>Q8FR31</accession>
<feature type="transmembrane region" description="Helical" evidence="2">
    <location>
        <begin position="224"/>
        <end position="244"/>
    </location>
</feature>
<feature type="transmembrane region" description="Helical" evidence="2">
    <location>
        <begin position="143"/>
        <end position="163"/>
    </location>
</feature>
<feature type="transmembrane region" description="Helical" evidence="2">
    <location>
        <begin position="294"/>
        <end position="313"/>
    </location>
</feature>
<evidence type="ECO:0000313" key="4">
    <source>
        <dbReference type="Proteomes" id="UP000001409"/>
    </source>
</evidence>
<dbReference type="STRING" id="196164.gene:10741341"/>
<feature type="transmembrane region" description="Helical" evidence="2">
    <location>
        <begin position="346"/>
        <end position="366"/>
    </location>
</feature>